<dbReference type="InterPro" id="IPR010994">
    <property type="entry name" value="RuvA_2-like"/>
</dbReference>
<dbReference type="GO" id="GO:0008017">
    <property type="term" value="F:microtubule binding"/>
    <property type="evidence" value="ECO:0007669"/>
    <property type="project" value="InterPro"/>
</dbReference>
<evidence type="ECO:0000256" key="8">
    <source>
        <dbReference type="SAM" id="MobiDB-lite"/>
    </source>
</evidence>
<dbReference type="Gene3D" id="1.10.150.280">
    <property type="entry name" value="AF1531-like domain"/>
    <property type="match status" value="1"/>
</dbReference>
<evidence type="ECO:0000256" key="6">
    <source>
        <dbReference type="ARBA" id="ARBA00023212"/>
    </source>
</evidence>
<evidence type="ECO:0000256" key="4">
    <source>
        <dbReference type="ARBA" id="ARBA00022840"/>
    </source>
</evidence>
<dbReference type="Proteomes" id="UP000747542">
    <property type="component" value="Unassembled WGS sequence"/>
</dbReference>
<gene>
    <name evidence="10" type="primary">Kif4-L</name>
    <name evidence="10" type="ORF">Hamer_G008222</name>
</gene>
<keyword evidence="4 7" id="KW-0067">ATP-binding</keyword>
<comment type="subcellular location">
    <subcellularLocation>
        <location evidence="1">Cytoplasm</location>
        <location evidence="1">Cytoskeleton</location>
    </subcellularLocation>
</comment>
<evidence type="ECO:0000256" key="3">
    <source>
        <dbReference type="ARBA" id="ARBA00022741"/>
    </source>
</evidence>
<feature type="region of interest" description="Disordered" evidence="8">
    <location>
        <begin position="450"/>
        <end position="477"/>
    </location>
</feature>
<dbReference type="InterPro" id="IPR027417">
    <property type="entry name" value="P-loop_NTPase"/>
</dbReference>
<feature type="binding site" evidence="7">
    <location>
        <begin position="100"/>
        <end position="107"/>
    </location>
    <ligand>
        <name>ATP</name>
        <dbReference type="ChEBI" id="CHEBI:30616"/>
    </ligand>
</feature>
<evidence type="ECO:0000256" key="2">
    <source>
        <dbReference type="ARBA" id="ARBA00022490"/>
    </source>
</evidence>
<dbReference type="GO" id="GO:0007052">
    <property type="term" value="P:mitotic spindle organization"/>
    <property type="evidence" value="ECO:0007669"/>
    <property type="project" value="TreeGrafter"/>
</dbReference>
<dbReference type="InterPro" id="IPR036961">
    <property type="entry name" value="Kinesin_motor_dom_sf"/>
</dbReference>
<keyword evidence="7" id="KW-0505">Motor protein</keyword>
<dbReference type="GO" id="GO:0051231">
    <property type="term" value="P:spindle elongation"/>
    <property type="evidence" value="ECO:0007669"/>
    <property type="project" value="TreeGrafter"/>
</dbReference>
<dbReference type="GO" id="GO:0007018">
    <property type="term" value="P:microtubule-based movement"/>
    <property type="evidence" value="ECO:0007669"/>
    <property type="project" value="InterPro"/>
</dbReference>
<dbReference type="InterPro" id="IPR027640">
    <property type="entry name" value="Kinesin-like_fam"/>
</dbReference>
<dbReference type="EMBL" id="JAHLQT010001931">
    <property type="protein sequence ID" value="KAG7177582.1"/>
    <property type="molecule type" value="Genomic_DNA"/>
</dbReference>
<accession>A0A8J5ND49</accession>
<dbReference type="GO" id="GO:0005875">
    <property type="term" value="C:microtubule associated complex"/>
    <property type="evidence" value="ECO:0007669"/>
    <property type="project" value="TreeGrafter"/>
</dbReference>
<dbReference type="GO" id="GO:0005524">
    <property type="term" value="F:ATP binding"/>
    <property type="evidence" value="ECO:0007669"/>
    <property type="project" value="UniProtKB-UniRule"/>
</dbReference>
<keyword evidence="6" id="KW-0206">Cytoskeleton</keyword>
<feature type="domain" description="Kinesin motor" evidence="9">
    <location>
        <begin position="19"/>
        <end position="317"/>
    </location>
</feature>
<name>A0A8J5ND49_HOMAM</name>
<reference evidence="10" key="1">
    <citation type="journal article" date="2021" name="Sci. Adv.">
        <title>The American lobster genome reveals insights on longevity, neural, and immune adaptations.</title>
        <authorList>
            <person name="Polinski J.M."/>
            <person name="Zimin A.V."/>
            <person name="Clark K.F."/>
            <person name="Kohn A.B."/>
            <person name="Sadowski N."/>
            <person name="Timp W."/>
            <person name="Ptitsyn A."/>
            <person name="Khanna P."/>
            <person name="Romanova D.Y."/>
            <person name="Williams P."/>
            <person name="Greenwood S.J."/>
            <person name="Moroz L.L."/>
            <person name="Walt D.R."/>
            <person name="Bodnar A.G."/>
        </authorList>
    </citation>
    <scope>NUCLEOTIDE SEQUENCE</scope>
    <source>
        <tissue evidence="10">Heart &amp; testis</tissue>
    </source>
</reference>
<keyword evidence="2" id="KW-0963">Cytoplasm</keyword>
<proteinExistence type="inferred from homology"/>
<feature type="region of interest" description="Disordered" evidence="8">
    <location>
        <begin position="353"/>
        <end position="373"/>
    </location>
</feature>
<keyword evidence="11" id="KW-1185">Reference proteome</keyword>
<dbReference type="InterPro" id="IPR001752">
    <property type="entry name" value="Kinesin_motor_dom"/>
</dbReference>
<dbReference type="PANTHER" id="PTHR47969:SF15">
    <property type="entry name" value="CHROMOSOME-ASSOCIATED KINESIN KIF4A-RELATED"/>
    <property type="match status" value="1"/>
</dbReference>
<dbReference type="AlphaFoldDB" id="A0A8J5ND49"/>
<feature type="compositionally biased region" description="Basic residues" evidence="8">
    <location>
        <begin position="450"/>
        <end position="465"/>
    </location>
</feature>
<organism evidence="10 11">
    <name type="scientific">Homarus americanus</name>
    <name type="common">American lobster</name>
    <dbReference type="NCBI Taxonomy" id="6706"/>
    <lineage>
        <taxon>Eukaryota</taxon>
        <taxon>Metazoa</taxon>
        <taxon>Ecdysozoa</taxon>
        <taxon>Arthropoda</taxon>
        <taxon>Crustacea</taxon>
        <taxon>Multicrustacea</taxon>
        <taxon>Malacostraca</taxon>
        <taxon>Eumalacostraca</taxon>
        <taxon>Eucarida</taxon>
        <taxon>Decapoda</taxon>
        <taxon>Pleocyemata</taxon>
        <taxon>Astacidea</taxon>
        <taxon>Nephropoidea</taxon>
        <taxon>Nephropidae</taxon>
        <taxon>Homarus</taxon>
    </lineage>
</organism>
<evidence type="ECO:0000259" key="9">
    <source>
        <dbReference type="PROSITE" id="PS50067"/>
    </source>
</evidence>
<protein>
    <submittedName>
        <fullName evidence="10">Chromosome-associated kinesin KIF4-like</fullName>
    </submittedName>
</protein>
<dbReference type="PANTHER" id="PTHR47969">
    <property type="entry name" value="CHROMOSOME-ASSOCIATED KINESIN KIF4A-RELATED"/>
    <property type="match status" value="1"/>
</dbReference>
<dbReference type="SMART" id="SM00129">
    <property type="entry name" value="KISc"/>
    <property type="match status" value="1"/>
</dbReference>
<comment type="caution">
    <text evidence="10">The sequence shown here is derived from an EMBL/GenBank/DDBJ whole genome shotgun (WGS) entry which is preliminary data.</text>
</comment>
<evidence type="ECO:0000256" key="7">
    <source>
        <dbReference type="PROSITE-ProRule" id="PRU00283"/>
    </source>
</evidence>
<dbReference type="Pfam" id="PF00225">
    <property type="entry name" value="Kinesin"/>
    <property type="match status" value="1"/>
</dbReference>
<dbReference type="GO" id="GO:0003777">
    <property type="term" value="F:microtubule motor activity"/>
    <property type="evidence" value="ECO:0007669"/>
    <property type="project" value="InterPro"/>
</dbReference>
<keyword evidence="5" id="KW-0175">Coiled coil</keyword>
<keyword evidence="3 7" id="KW-0547">Nucleotide-binding</keyword>
<dbReference type="SUPFAM" id="SSF52540">
    <property type="entry name" value="P-loop containing nucleoside triphosphate hydrolases"/>
    <property type="match status" value="1"/>
</dbReference>
<evidence type="ECO:0000313" key="10">
    <source>
        <dbReference type="EMBL" id="KAG7177582.1"/>
    </source>
</evidence>
<dbReference type="PRINTS" id="PR00380">
    <property type="entry name" value="KINESINHEAVY"/>
</dbReference>
<evidence type="ECO:0000313" key="11">
    <source>
        <dbReference type="Proteomes" id="UP000747542"/>
    </source>
</evidence>
<dbReference type="SUPFAM" id="SSF47781">
    <property type="entry name" value="RuvA domain 2-like"/>
    <property type="match status" value="1"/>
</dbReference>
<evidence type="ECO:0000256" key="1">
    <source>
        <dbReference type="ARBA" id="ARBA00004245"/>
    </source>
</evidence>
<dbReference type="PROSITE" id="PS50067">
    <property type="entry name" value="KINESIN_MOTOR_2"/>
    <property type="match status" value="1"/>
</dbReference>
<comment type="similarity">
    <text evidence="7">Belongs to the TRAFAC class myosin-kinesin ATPase superfamily. Kinesin family.</text>
</comment>
<evidence type="ECO:0000256" key="5">
    <source>
        <dbReference type="ARBA" id="ARBA00023054"/>
    </source>
</evidence>
<dbReference type="Gene3D" id="3.40.850.10">
    <property type="entry name" value="Kinesin motor domain"/>
    <property type="match status" value="1"/>
</dbReference>
<sequence>MLVTPGTPQVCTGLARNASVKVYVRTRPMLGGEEHQGATNILAVSSQYKKVVVEDGTEKKFTFDDVFEEHCSQDEVYMRAVEPLVTKVEENENATVFAYGQTGSGKTFTMGTSPCFAQDKNPSATQGDLTNTARSLTISIMEVYNETVYDLLAPSRIPLKTKAGPGGAVSVVGVQEEIVNSVEEGLLLLKKGSHLRSVGATAGNQHSSRSHAIIYLILKLVDLAGAEGVGRTQMSGRQFTEGVNINKGLLALSKVLAALSNPTAGYVPYRESVLTRLLKDSLGGNSHTAMIACVSPANFNVHETIKTLHYAEQARNIRTKPQILSTIKRLGMKRRCEDVTATPEAWKRRIMASGKKPEHNSTISTPGHKPPSRVINEMDKSTLLGVSCDMPPPMFSSLIQQPVINESVAHPSGFSPLLERVSCLEMSMMTQLENIEDRLCNKIMAKLEHKKKGTCSRKKKRHCKSKSSTPNSDVENKLEVDSSDDDIMGIPTAGSLFDTHKMKSLLQDIVTSALGSHTVLPSNLPVKTAIPEISANQNPMRDIKKKSIWTADERALENCKETTMNMDSQPLKDLPVTSTAFVDTRAVRKSTRLSTRQIIQKALFKDLSPDVKCSSKSTSIMTEEGINTSFSHQFSWLAYDKPTVLQEEGSPLLRSPKLSVQPQSKEINREFKESHTNGAIYSGDITKYVDDIQSQTCSGFPVKLNFTLPLNGGLKPEKNNPRRKSTRLSAIRATQRNFEILQGQSPYSSVVKSRRPSLASTKKDQESTNVTMCVVPTNTTFSANDTTQGKWQLKVSPRLQKQHNETILKILNTGNLKKLQQLPTVGPKTAMVIHNFRLTWCIDCSCKKHHSLQLYLTRLDTVEGPDYLQYSILRLDSGMSYEYKNLFDDTFSKFVRGFM</sequence>